<dbReference type="Gene3D" id="3.20.20.70">
    <property type="entry name" value="Aldolase class I"/>
    <property type="match status" value="1"/>
</dbReference>
<organism evidence="2">
    <name type="scientific">marine metagenome</name>
    <dbReference type="NCBI Taxonomy" id="408172"/>
    <lineage>
        <taxon>unclassified sequences</taxon>
        <taxon>metagenomes</taxon>
        <taxon>ecological metagenomes</taxon>
    </lineage>
</organism>
<dbReference type="CDD" id="cd00408">
    <property type="entry name" value="DHDPS-like"/>
    <property type="match status" value="1"/>
</dbReference>
<gene>
    <name evidence="2" type="ORF">METZ01_LOCUS496959</name>
</gene>
<dbReference type="GO" id="GO:0008840">
    <property type="term" value="F:4-hydroxy-tetrahydrodipicolinate synthase activity"/>
    <property type="evidence" value="ECO:0007669"/>
    <property type="project" value="TreeGrafter"/>
</dbReference>
<evidence type="ECO:0000256" key="1">
    <source>
        <dbReference type="ARBA" id="ARBA00023239"/>
    </source>
</evidence>
<protein>
    <recommendedName>
        <fullName evidence="3">Dihydrodipicolinate synthase family protein</fullName>
    </recommendedName>
</protein>
<evidence type="ECO:0000313" key="2">
    <source>
        <dbReference type="EMBL" id="SVE44105.1"/>
    </source>
</evidence>
<accession>A0A383DIL6</accession>
<dbReference type="InterPro" id="IPR002220">
    <property type="entry name" value="DapA-like"/>
</dbReference>
<dbReference type="PANTHER" id="PTHR12128:SF66">
    <property type="entry name" value="4-HYDROXY-2-OXOGLUTARATE ALDOLASE, MITOCHONDRIAL"/>
    <property type="match status" value="1"/>
</dbReference>
<proteinExistence type="predicted"/>
<keyword evidence="1" id="KW-0456">Lyase</keyword>
<dbReference type="GO" id="GO:0005829">
    <property type="term" value="C:cytosol"/>
    <property type="evidence" value="ECO:0007669"/>
    <property type="project" value="TreeGrafter"/>
</dbReference>
<dbReference type="EMBL" id="UINC01217491">
    <property type="protein sequence ID" value="SVE44105.1"/>
    <property type="molecule type" value="Genomic_DNA"/>
</dbReference>
<evidence type="ECO:0008006" key="3">
    <source>
        <dbReference type="Google" id="ProtNLM"/>
    </source>
</evidence>
<dbReference type="PANTHER" id="PTHR12128">
    <property type="entry name" value="DIHYDRODIPICOLINATE SYNTHASE"/>
    <property type="match status" value="1"/>
</dbReference>
<sequence length="234" mass="25112">GGRGPVTIGVGAESTLQAAAFARAAEEAGAAAVMAIPPLSQALAEDQLRAYFTGILEAVSLPVFIQDASSYVGTAMSLEFQADMFREFGSRILYKPEATPLGPVISGLRELTGGEAAIFEGSGGVLLIDSYRRGVTGTIPGVEMLEALVALWDALERGDDRRAYEVYQPICAMCTLQLQGGLDGFIVTERYLLHRQGLFPNEVHRGPLGYQLDEATRAEIDRIYALLQETLARA</sequence>
<dbReference type="Pfam" id="PF00701">
    <property type="entry name" value="DHDPS"/>
    <property type="match status" value="1"/>
</dbReference>
<dbReference type="AlphaFoldDB" id="A0A383DIL6"/>
<dbReference type="InterPro" id="IPR013785">
    <property type="entry name" value="Aldolase_TIM"/>
</dbReference>
<reference evidence="2" key="1">
    <citation type="submission" date="2018-05" db="EMBL/GenBank/DDBJ databases">
        <authorList>
            <person name="Lanie J.A."/>
            <person name="Ng W.-L."/>
            <person name="Kazmierczak K.M."/>
            <person name="Andrzejewski T.M."/>
            <person name="Davidsen T.M."/>
            <person name="Wayne K.J."/>
            <person name="Tettelin H."/>
            <person name="Glass J.I."/>
            <person name="Rusch D."/>
            <person name="Podicherti R."/>
            <person name="Tsui H.-C.T."/>
            <person name="Winkler M.E."/>
        </authorList>
    </citation>
    <scope>NUCLEOTIDE SEQUENCE</scope>
</reference>
<dbReference type="SMART" id="SM01130">
    <property type="entry name" value="DHDPS"/>
    <property type="match status" value="1"/>
</dbReference>
<name>A0A383DIL6_9ZZZZ</name>
<dbReference type="SUPFAM" id="SSF51569">
    <property type="entry name" value="Aldolase"/>
    <property type="match status" value="1"/>
</dbReference>
<feature type="non-terminal residue" evidence="2">
    <location>
        <position position="1"/>
    </location>
</feature>